<feature type="domain" description="KRAB" evidence="15">
    <location>
        <begin position="237"/>
        <end position="312"/>
    </location>
</feature>
<dbReference type="GO" id="GO:0000978">
    <property type="term" value="F:RNA polymerase II cis-regulatory region sequence-specific DNA binding"/>
    <property type="evidence" value="ECO:0007669"/>
    <property type="project" value="TreeGrafter"/>
</dbReference>
<dbReference type="InterPro" id="IPR050752">
    <property type="entry name" value="C2H2-ZF_domain"/>
</dbReference>
<dbReference type="CDD" id="cd07765">
    <property type="entry name" value="KRAB_A-box"/>
    <property type="match status" value="1"/>
</dbReference>
<evidence type="ECO:0000256" key="13">
    <source>
        <dbReference type="SAM" id="SignalP"/>
    </source>
</evidence>
<evidence type="ECO:0000256" key="11">
    <source>
        <dbReference type="PROSITE-ProRule" id="PRU00042"/>
    </source>
</evidence>
<keyword evidence="5 11" id="KW-0863">Zinc-finger</keyword>
<dbReference type="FunFam" id="3.30.160.60:FF:000710">
    <property type="entry name" value="Zinc finger protein 768"/>
    <property type="match status" value="1"/>
</dbReference>
<keyword evidence="9" id="KW-0804">Transcription</keyword>
<evidence type="ECO:0000256" key="3">
    <source>
        <dbReference type="ARBA" id="ARBA00022723"/>
    </source>
</evidence>
<dbReference type="GO" id="GO:0008270">
    <property type="term" value="F:zinc ion binding"/>
    <property type="evidence" value="ECO:0007669"/>
    <property type="project" value="UniProtKB-KW"/>
</dbReference>
<dbReference type="Proteomes" id="UP000504623">
    <property type="component" value="Unplaced"/>
</dbReference>
<feature type="domain" description="C2H2-type" evidence="14">
    <location>
        <begin position="399"/>
        <end position="426"/>
    </location>
</feature>
<feature type="domain" description="C2H2-type" evidence="14">
    <location>
        <begin position="455"/>
        <end position="482"/>
    </location>
</feature>
<dbReference type="InterPro" id="IPR001909">
    <property type="entry name" value="KRAB"/>
</dbReference>
<feature type="domain" description="C2H2-type" evidence="14">
    <location>
        <begin position="483"/>
        <end position="510"/>
    </location>
</feature>
<proteinExistence type="inferred from homology"/>
<dbReference type="Gene3D" id="3.30.160.60">
    <property type="entry name" value="Classic Zinc Finger"/>
    <property type="match status" value="12"/>
</dbReference>
<dbReference type="OrthoDB" id="6354171at2759"/>
<keyword evidence="8" id="KW-0238">DNA-binding</keyword>
<protein>
    <submittedName>
        <fullName evidence="17">Zinc finger protein 699-like</fullName>
    </submittedName>
</protein>
<organism evidence="16 17">
    <name type="scientific">Chrysochloris asiatica</name>
    <name type="common">Cape golden mole</name>
    <dbReference type="NCBI Taxonomy" id="185453"/>
    <lineage>
        <taxon>Eukaryota</taxon>
        <taxon>Metazoa</taxon>
        <taxon>Chordata</taxon>
        <taxon>Craniata</taxon>
        <taxon>Vertebrata</taxon>
        <taxon>Euteleostomi</taxon>
        <taxon>Mammalia</taxon>
        <taxon>Eutheria</taxon>
        <taxon>Afrotheria</taxon>
        <taxon>Chrysochloridae</taxon>
        <taxon>Chrysochlorinae</taxon>
        <taxon>Chrysochloris</taxon>
    </lineage>
</organism>
<dbReference type="FunFam" id="3.30.160.60:FF:000384">
    <property type="entry name" value="Zinc finger protein 550"/>
    <property type="match status" value="1"/>
</dbReference>
<evidence type="ECO:0000256" key="9">
    <source>
        <dbReference type="ARBA" id="ARBA00023163"/>
    </source>
</evidence>
<keyword evidence="6" id="KW-0862">Zinc</keyword>
<dbReference type="InterPro" id="IPR036236">
    <property type="entry name" value="Znf_C2H2_sf"/>
</dbReference>
<dbReference type="FunFam" id="3.30.160.60:FF:002343">
    <property type="entry name" value="Zinc finger protein 33A"/>
    <property type="match status" value="1"/>
</dbReference>
<feature type="region of interest" description="Disordered" evidence="12">
    <location>
        <begin position="32"/>
        <end position="113"/>
    </location>
</feature>
<evidence type="ECO:0000256" key="7">
    <source>
        <dbReference type="ARBA" id="ARBA00023015"/>
    </source>
</evidence>
<sequence length="698" mass="78214">MYLLQNIFLLQLGSIWCLDSNHSQTTYSVRRATPGRAEGRRAPAWRCGLRSPGDRRAAAAGGLGHTPPEETERLRSGPGEARRRGLPGQEIVRSPETEPGQTPTNTKPTSRTRMRRSVAAGALDAHFHFRFLGKERGFERELRGLHLVVVGCSGICPWIWSWNLTCLFPQGCPWGLPTSASAFLSPQTLFCGGRRRSYSLATAGFAVSLVHPDLPAHSAAKSCCPGLKFVVHSQDSVVVEDVTVKFTQEEWALLDLAQRKLYIDVMMETFVNLASVDHSSYRHCTTSETGCSIYKCKEYEEACRYPYLSTPVKNLSGEKPCEYNQYGGNLCSFSSFQTHVRSHEGECKEYWKTCPSSLSLQKKFHSVEKPYECNECGKAFRHSSALITHIRTHSGEKPYECKECGKAFSDPSSLTTHIRIHSGERPYECKECGKAFTNSSALTRHTRTHSGERPYECKECGKAFSDSSSLTTHIRTHSGERPYECKECGKAFSISSSLTTHIRTHSGERPYECKECGKAFTGSSAFTTHIRTHSGERPYECKECGKVFSQSSSLITHMRTHSGERPYECKECGKVFSNSSALTTHIRIHTGEKPYECEECGKAFSHFSNLTKHIRTHSGERPYGCIECGKVFSRSSHLIRHIRTHSGERPYVCKECGKAFTDSSSLTRHIRTHNAEKPYGCKECGKLFRYPASFGTHE</sequence>
<dbReference type="InterPro" id="IPR036051">
    <property type="entry name" value="KRAB_dom_sf"/>
</dbReference>
<dbReference type="FunFam" id="3.30.160.60:FF:001671">
    <property type="entry name" value="Zinc finger protein 94"/>
    <property type="match status" value="1"/>
</dbReference>
<dbReference type="PROSITE" id="PS50805">
    <property type="entry name" value="KRAB"/>
    <property type="match status" value="1"/>
</dbReference>
<evidence type="ECO:0000256" key="8">
    <source>
        <dbReference type="ARBA" id="ARBA00023125"/>
    </source>
</evidence>
<evidence type="ECO:0000256" key="6">
    <source>
        <dbReference type="ARBA" id="ARBA00022833"/>
    </source>
</evidence>
<feature type="domain" description="C2H2-type" evidence="14">
    <location>
        <begin position="651"/>
        <end position="678"/>
    </location>
</feature>
<keyword evidence="10" id="KW-0539">Nucleus</keyword>
<dbReference type="GeneID" id="102833647"/>
<dbReference type="FunFam" id="3.30.160.60:FF:000564">
    <property type="entry name" value="zinc finger protein 699"/>
    <property type="match status" value="3"/>
</dbReference>
<evidence type="ECO:0000256" key="10">
    <source>
        <dbReference type="ARBA" id="ARBA00023242"/>
    </source>
</evidence>
<dbReference type="PROSITE" id="PS00028">
    <property type="entry name" value="ZINC_FINGER_C2H2_1"/>
    <property type="match status" value="11"/>
</dbReference>
<dbReference type="SMART" id="SM00355">
    <property type="entry name" value="ZnF_C2H2"/>
    <property type="match status" value="11"/>
</dbReference>
<dbReference type="GO" id="GO:0005634">
    <property type="term" value="C:nucleus"/>
    <property type="evidence" value="ECO:0007669"/>
    <property type="project" value="UniProtKB-SubCell"/>
</dbReference>
<feature type="compositionally biased region" description="Polar residues" evidence="12">
    <location>
        <begin position="99"/>
        <end position="109"/>
    </location>
</feature>
<evidence type="ECO:0000256" key="12">
    <source>
        <dbReference type="SAM" id="MobiDB-lite"/>
    </source>
</evidence>
<feature type="domain" description="C2H2-type" evidence="14">
    <location>
        <begin position="679"/>
        <end position="698"/>
    </location>
</feature>
<dbReference type="SMART" id="SM00349">
    <property type="entry name" value="KRAB"/>
    <property type="match status" value="1"/>
</dbReference>
<evidence type="ECO:0000313" key="17">
    <source>
        <dbReference type="RefSeq" id="XP_006877569.1"/>
    </source>
</evidence>
<evidence type="ECO:0000256" key="5">
    <source>
        <dbReference type="ARBA" id="ARBA00022771"/>
    </source>
</evidence>
<comment type="similarity">
    <text evidence="2">Belongs to the krueppel C2H2-type zinc-finger protein family.</text>
</comment>
<dbReference type="Pfam" id="PF01352">
    <property type="entry name" value="KRAB"/>
    <property type="match status" value="1"/>
</dbReference>
<name>A0A9B0UCK0_CHRAS</name>
<evidence type="ECO:0000256" key="1">
    <source>
        <dbReference type="ARBA" id="ARBA00004123"/>
    </source>
</evidence>
<dbReference type="PANTHER" id="PTHR24384:SF242">
    <property type="entry name" value="ZINC FINGER PROTEIN 628"/>
    <property type="match status" value="1"/>
</dbReference>
<feature type="compositionally biased region" description="Basic and acidic residues" evidence="12">
    <location>
        <begin position="67"/>
        <end position="83"/>
    </location>
</feature>
<comment type="subcellular location">
    <subcellularLocation>
        <location evidence="1">Nucleus</location>
    </subcellularLocation>
</comment>
<dbReference type="PANTHER" id="PTHR24384">
    <property type="entry name" value="FINGER PUTATIVE TRANSCRIPTION FACTOR FAMILY-RELATED"/>
    <property type="match status" value="1"/>
</dbReference>
<dbReference type="InterPro" id="IPR013087">
    <property type="entry name" value="Znf_C2H2_type"/>
</dbReference>
<evidence type="ECO:0000259" key="15">
    <source>
        <dbReference type="PROSITE" id="PS50805"/>
    </source>
</evidence>
<keyword evidence="16" id="KW-1185">Reference proteome</keyword>
<keyword evidence="4" id="KW-0677">Repeat</keyword>
<reference evidence="17" key="1">
    <citation type="submission" date="2025-08" db="UniProtKB">
        <authorList>
            <consortium name="RefSeq"/>
        </authorList>
    </citation>
    <scope>IDENTIFICATION</scope>
    <source>
        <tissue evidence="17">Spleen</tissue>
    </source>
</reference>
<dbReference type="SUPFAM" id="SSF57667">
    <property type="entry name" value="beta-beta-alpha zinc fingers"/>
    <property type="match status" value="6"/>
</dbReference>
<keyword evidence="3" id="KW-0479">Metal-binding</keyword>
<feature type="domain" description="C2H2-type" evidence="14">
    <location>
        <begin position="427"/>
        <end position="454"/>
    </location>
</feature>
<dbReference type="Gene3D" id="6.10.140.140">
    <property type="match status" value="1"/>
</dbReference>
<dbReference type="Pfam" id="PF00096">
    <property type="entry name" value="zf-C2H2"/>
    <property type="match status" value="11"/>
</dbReference>
<evidence type="ECO:0000256" key="4">
    <source>
        <dbReference type="ARBA" id="ARBA00022737"/>
    </source>
</evidence>
<feature type="domain" description="C2H2-type" evidence="14">
    <location>
        <begin position="595"/>
        <end position="622"/>
    </location>
</feature>
<accession>A0A9B0UCK0</accession>
<evidence type="ECO:0000259" key="14">
    <source>
        <dbReference type="PROSITE" id="PS50157"/>
    </source>
</evidence>
<dbReference type="FunFam" id="3.30.160.60:FF:000953">
    <property type="entry name" value="Zinc finger protein 691"/>
    <property type="match status" value="1"/>
</dbReference>
<feature type="domain" description="C2H2-type" evidence="14">
    <location>
        <begin position="539"/>
        <end position="566"/>
    </location>
</feature>
<feature type="domain" description="C2H2-type" evidence="14">
    <location>
        <begin position="511"/>
        <end position="538"/>
    </location>
</feature>
<evidence type="ECO:0000256" key="2">
    <source>
        <dbReference type="ARBA" id="ARBA00006991"/>
    </source>
</evidence>
<evidence type="ECO:0000313" key="16">
    <source>
        <dbReference type="Proteomes" id="UP000504623"/>
    </source>
</evidence>
<feature type="domain" description="C2H2-type" evidence="14">
    <location>
        <begin position="567"/>
        <end position="594"/>
    </location>
</feature>
<feature type="chain" id="PRO_5039214424" evidence="13">
    <location>
        <begin position="18"/>
        <end position="698"/>
    </location>
</feature>
<keyword evidence="13" id="KW-0732">Signal</keyword>
<feature type="signal peptide" evidence="13">
    <location>
        <begin position="1"/>
        <end position="17"/>
    </location>
</feature>
<feature type="domain" description="C2H2-type" evidence="14">
    <location>
        <begin position="371"/>
        <end position="398"/>
    </location>
</feature>
<feature type="domain" description="C2H2-type" evidence="14">
    <location>
        <begin position="623"/>
        <end position="650"/>
    </location>
</feature>
<keyword evidence="7" id="KW-0805">Transcription regulation</keyword>
<dbReference type="GO" id="GO:0000981">
    <property type="term" value="F:DNA-binding transcription factor activity, RNA polymerase II-specific"/>
    <property type="evidence" value="ECO:0007669"/>
    <property type="project" value="TreeGrafter"/>
</dbReference>
<dbReference type="FunFam" id="3.30.160.60:FF:000352">
    <property type="entry name" value="zinc finger protein 3 homolog"/>
    <property type="match status" value="1"/>
</dbReference>
<dbReference type="SUPFAM" id="SSF109640">
    <property type="entry name" value="KRAB domain (Kruppel-associated box)"/>
    <property type="match status" value="1"/>
</dbReference>
<dbReference type="RefSeq" id="XP_006877569.1">
    <property type="nucleotide sequence ID" value="XM_006877507.1"/>
</dbReference>
<dbReference type="FunFam" id="3.30.160.60:FF:002254">
    <property type="entry name" value="Zinc finger protein 540"/>
    <property type="match status" value="2"/>
</dbReference>
<dbReference type="AlphaFoldDB" id="A0A9B0UCK0"/>
<gene>
    <name evidence="17" type="primary">LOC102833647</name>
</gene>
<dbReference type="PROSITE" id="PS50157">
    <property type="entry name" value="ZINC_FINGER_C2H2_2"/>
    <property type="match status" value="12"/>
</dbReference>